<feature type="region of interest" description="Disordered" evidence="1">
    <location>
        <begin position="57"/>
        <end position="86"/>
    </location>
</feature>
<evidence type="ECO:0000256" key="1">
    <source>
        <dbReference type="SAM" id="MobiDB-lite"/>
    </source>
</evidence>
<protein>
    <submittedName>
        <fullName evidence="2">Uncharacterized protein</fullName>
    </submittedName>
</protein>
<dbReference type="Proteomes" id="UP000286928">
    <property type="component" value="Unassembled WGS sequence"/>
</dbReference>
<reference evidence="2 3" key="1">
    <citation type="journal article" date="2019" name="Extremophiles">
        <title>Biogeography of thermophiles and predominance of Thermus scotoductus in domestic water heaters.</title>
        <authorList>
            <person name="Wilpiszeski R.L."/>
            <person name="Zhang Z."/>
            <person name="House C.H."/>
        </authorList>
    </citation>
    <scope>NUCLEOTIDE SEQUENCE [LARGE SCALE GENOMIC DNA]</scope>
    <source>
        <strain evidence="2 3">20_S20</strain>
    </source>
</reference>
<name>A0A430SBB8_THESC</name>
<gene>
    <name evidence="2" type="ORF">CSW33_04300</name>
</gene>
<dbReference type="AlphaFoldDB" id="A0A430SBB8"/>
<evidence type="ECO:0000313" key="2">
    <source>
        <dbReference type="EMBL" id="RTH33377.1"/>
    </source>
</evidence>
<evidence type="ECO:0000313" key="3">
    <source>
        <dbReference type="Proteomes" id="UP000286928"/>
    </source>
</evidence>
<feature type="non-terminal residue" evidence="2">
    <location>
        <position position="86"/>
    </location>
</feature>
<comment type="caution">
    <text evidence="2">The sequence shown here is derived from an EMBL/GenBank/DDBJ whole genome shotgun (WGS) entry which is preliminary data.</text>
</comment>
<sequence>MEGVVADGVARGSRGLGYLPFPFQEAEAQGLEVEEEVRVAGLGEPARLLLHLAHAEPGPEKASHRQHHMEGPGRGALPRAHPHHPF</sequence>
<accession>A0A430SBB8</accession>
<dbReference type="EMBL" id="PEMD01000103">
    <property type="protein sequence ID" value="RTH33377.1"/>
    <property type="molecule type" value="Genomic_DNA"/>
</dbReference>
<organism evidence="2 3">
    <name type="scientific">Thermus scotoductus</name>
    <dbReference type="NCBI Taxonomy" id="37636"/>
    <lineage>
        <taxon>Bacteria</taxon>
        <taxon>Thermotogati</taxon>
        <taxon>Deinococcota</taxon>
        <taxon>Deinococci</taxon>
        <taxon>Thermales</taxon>
        <taxon>Thermaceae</taxon>
        <taxon>Thermus</taxon>
    </lineage>
</organism>
<feature type="compositionally biased region" description="Basic and acidic residues" evidence="1">
    <location>
        <begin position="57"/>
        <end position="71"/>
    </location>
</feature>
<proteinExistence type="predicted"/>